<accession>A0ABP7A9R7</accession>
<comment type="caution">
    <text evidence="1">The sequence shown here is derived from an EMBL/GenBank/DDBJ whole genome shotgun (WGS) entry which is preliminary data.</text>
</comment>
<name>A0ABP7A9R7_9ACTN</name>
<reference evidence="2" key="1">
    <citation type="journal article" date="2019" name="Int. J. Syst. Evol. Microbiol.">
        <title>The Global Catalogue of Microorganisms (GCM) 10K type strain sequencing project: providing services to taxonomists for standard genome sequencing and annotation.</title>
        <authorList>
            <consortium name="The Broad Institute Genomics Platform"/>
            <consortium name="The Broad Institute Genome Sequencing Center for Infectious Disease"/>
            <person name="Wu L."/>
            <person name="Ma J."/>
        </authorList>
    </citation>
    <scope>NUCLEOTIDE SEQUENCE [LARGE SCALE GENOMIC DNA]</scope>
    <source>
        <strain evidence="2">JCM 17326</strain>
    </source>
</reference>
<gene>
    <name evidence="1" type="ORF">GCM10022419_136110</name>
</gene>
<protein>
    <submittedName>
        <fullName evidence="1">Uncharacterized protein</fullName>
    </submittedName>
</protein>
<dbReference type="RefSeq" id="WP_345581337.1">
    <property type="nucleotide sequence ID" value="NZ_BAABDQ010000099.1"/>
</dbReference>
<organism evidence="1 2">
    <name type="scientific">Nonomuraea rosea</name>
    <dbReference type="NCBI Taxonomy" id="638574"/>
    <lineage>
        <taxon>Bacteria</taxon>
        <taxon>Bacillati</taxon>
        <taxon>Actinomycetota</taxon>
        <taxon>Actinomycetes</taxon>
        <taxon>Streptosporangiales</taxon>
        <taxon>Streptosporangiaceae</taxon>
        <taxon>Nonomuraea</taxon>
    </lineage>
</organism>
<proteinExistence type="predicted"/>
<dbReference type="Proteomes" id="UP001500630">
    <property type="component" value="Unassembled WGS sequence"/>
</dbReference>
<keyword evidence="2" id="KW-1185">Reference proteome</keyword>
<dbReference type="EMBL" id="BAABDQ010000099">
    <property type="protein sequence ID" value="GAA3627714.1"/>
    <property type="molecule type" value="Genomic_DNA"/>
</dbReference>
<sequence length="249" mass="27490">MLLNVRVVDWTQLEDVFGTADQIPVLLARVEQGSDDVAWQELGDRLCHQGETVSPASVAALPALVALARTDLKALDLAGDIVCCAMEHQTDVSLLRDHEGSIAELDDLLDRRLRTRPSNYQTTFRNLLAARGHVRWSKVLGDFTDDFYWVSCPACSLDVTVAIGDFGRYSAVRDWDLGDVDRRALRPARAADLAGPGRWMHDLAVRDGQTKLAEGLTFLFGQGECSRCANVFRISEAHSPGNLPTERLT</sequence>
<evidence type="ECO:0000313" key="1">
    <source>
        <dbReference type="EMBL" id="GAA3627714.1"/>
    </source>
</evidence>
<evidence type="ECO:0000313" key="2">
    <source>
        <dbReference type="Proteomes" id="UP001500630"/>
    </source>
</evidence>